<keyword evidence="4" id="KW-1185">Reference proteome</keyword>
<feature type="compositionally biased region" description="Pro residues" evidence="1">
    <location>
        <begin position="93"/>
        <end position="105"/>
    </location>
</feature>
<dbReference type="AlphaFoldDB" id="A0A6I4YKL9"/>
<dbReference type="Proteomes" id="UP000430519">
    <property type="component" value="Unassembled WGS sequence"/>
</dbReference>
<evidence type="ECO:0000313" key="3">
    <source>
        <dbReference type="EMBL" id="MXV21278.1"/>
    </source>
</evidence>
<evidence type="ECO:0000256" key="2">
    <source>
        <dbReference type="SAM" id="SignalP"/>
    </source>
</evidence>
<proteinExistence type="predicted"/>
<accession>A0A6I4YKL9</accession>
<feature type="chain" id="PRO_5026360924" evidence="2">
    <location>
        <begin position="24"/>
        <end position="137"/>
    </location>
</feature>
<evidence type="ECO:0000313" key="4">
    <source>
        <dbReference type="Proteomes" id="UP000430519"/>
    </source>
</evidence>
<sequence length="137" mass="15018">MTLFLLVLLAAALLAPSGIRALAQHQRRAALDRFGQRVTARRGQIQADISRAAHDPSFSEPTRLRLLSGLHTERVGLDLRVGRVALGEVNPDQPLPARPQHPWRPSPTDTVVSCEHSAVVSGQGMKDHYLPLLQEQA</sequence>
<protein>
    <submittedName>
        <fullName evidence="3">Uncharacterized protein</fullName>
    </submittedName>
</protein>
<reference evidence="3 4" key="1">
    <citation type="submission" date="2019-11" db="EMBL/GenBank/DDBJ databases">
        <title>Genome sequence of Deinococcus xianganensis Y35, AI-2 producing algicidal bacterium, isolated from lake water.</title>
        <authorList>
            <person name="Li Y."/>
        </authorList>
    </citation>
    <scope>NUCLEOTIDE SEQUENCE [LARGE SCALE GENOMIC DNA]</scope>
    <source>
        <strain evidence="3 4">Y35</strain>
    </source>
</reference>
<feature type="region of interest" description="Disordered" evidence="1">
    <location>
        <begin position="89"/>
        <end position="109"/>
    </location>
</feature>
<keyword evidence="2" id="KW-0732">Signal</keyword>
<dbReference type="RefSeq" id="WP_160981434.1">
    <property type="nucleotide sequence ID" value="NZ_WVHK01000084.1"/>
</dbReference>
<gene>
    <name evidence="3" type="ORF">GLX28_16755</name>
</gene>
<comment type="caution">
    <text evidence="3">The sequence shown here is derived from an EMBL/GenBank/DDBJ whole genome shotgun (WGS) entry which is preliminary data.</text>
</comment>
<name>A0A6I4YKL9_9DEIO</name>
<evidence type="ECO:0000256" key="1">
    <source>
        <dbReference type="SAM" id="MobiDB-lite"/>
    </source>
</evidence>
<dbReference type="EMBL" id="WVHK01000084">
    <property type="protein sequence ID" value="MXV21278.1"/>
    <property type="molecule type" value="Genomic_DNA"/>
</dbReference>
<organism evidence="3 4">
    <name type="scientific">Deinococcus xianganensis</name>
    <dbReference type="NCBI Taxonomy" id="1507289"/>
    <lineage>
        <taxon>Bacteria</taxon>
        <taxon>Thermotogati</taxon>
        <taxon>Deinococcota</taxon>
        <taxon>Deinococci</taxon>
        <taxon>Deinococcales</taxon>
        <taxon>Deinococcaceae</taxon>
        <taxon>Deinococcus</taxon>
    </lineage>
</organism>
<feature type="signal peptide" evidence="2">
    <location>
        <begin position="1"/>
        <end position="23"/>
    </location>
</feature>